<keyword evidence="3" id="KW-1185">Reference proteome</keyword>
<reference evidence="2 3" key="1">
    <citation type="submission" date="2019-05" db="EMBL/GenBank/DDBJ databases">
        <title>Mikania micrantha, genome provides insights into the molecular mechanism of rapid growth.</title>
        <authorList>
            <person name="Liu B."/>
        </authorList>
    </citation>
    <scope>NUCLEOTIDE SEQUENCE [LARGE SCALE GENOMIC DNA]</scope>
    <source>
        <strain evidence="2">NLD-2019</strain>
        <tissue evidence="2">Leaf</tissue>
    </source>
</reference>
<protein>
    <recommendedName>
        <fullName evidence="4">Vacuolar protein sorting-associated protein 62</fullName>
    </recommendedName>
</protein>
<proteinExistence type="predicted"/>
<evidence type="ECO:0000313" key="3">
    <source>
        <dbReference type="Proteomes" id="UP000326396"/>
    </source>
</evidence>
<dbReference type="InterPro" id="IPR009291">
    <property type="entry name" value="Vps62"/>
</dbReference>
<evidence type="ECO:0000256" key="1">
    <source>
        <dbReference type="SAM" id="MobiDB-lite"/>
    </source>
</evidence>
<dbReference type="PANTHER" id="PTHR48173:SF2">
    <property type="entry name" value="VACUOLAR PROTEIN SORTING-ASSOCIATED PROTEIN 62"/>
    <property type="match status" value="1"/>
</dbReference>
<dbReference type="EMBL" id="SZYD01000009">
    <property type="protein sequence ID" value="KAD5317366.1"/>
    <property type="molecule type" value="Genomic_DNA"/>
</dbReference>
<dbReference type="OrthoDB" id="188042at2759"/>
<feature type="region of interest" description="Disordered" evidence="1">
    <location>
        <begin position="618"/>
        <end position="641"/>
    </location>
</feature>
<name>A0A5N6NRI6_9ASTR</name>
<gene>
    <name evidence="2" type="ORF">E3N88_17312</name>
</gene>
<dbReference type="Pfam" id="PF06101">
    <property type="entry name" value="Vps62"/>
    <property type="match status" value="1"/>
</dbReference>
<dbReference type="AlphaFoldDB" id="A0A5N6NRI6"/>
<dbReference type="Proteomes" id="UP000326396">
    <property type="component" value="Linkage Group LG17"/>
</dbReference>
<comment type="caution">
    <text evidence="2">The sequence shown here is derived from an EMBL/GenBank/DDBJ whole genome shotgun (WGS) entry which is preliminary data.</text>
</comment>
<accession>A0A5N6NRI6</accession>
<feature type="region of interest" description="Disordered" evidence="1">
    <location>
        <begin position="73"/>
        <end position="92"/>
    </location>
</feature>
<sequence length="641" mass="72049">MMHGSKYDQMLRFIDMRNKMRSSIKRIDNLLAVPTLSPSAHVDVTTPFVGRLLRSVGSDVLVLTLVKLPKREKSSGKQKKMERARDMVEQRKNRGVPDVVAPDFESFSLPSPIPQWPPGHGFATGTINLGELEVCEINKFEFIWGSGIKNRRKGVNFFKPVDIPDGYFCLGHYCQTDHSPLRGSVLVAREVAQSKSTALLKPIDYSLVWCPDDWTEESVHGHGYFWLPMAPEGYKALGFIVTNKPAKPGLDEVRCVRDDLTDLYEPHGIILSMHSKISEYAFRVWKTRPCYRGIHEKGVSVGTFFCSCLWTPGEDLNISCLKNLNPSSHSMPNLDQVHALIKHYGPTIYFHPDEIYLPSSVSWFFENGALLYKRGESKGQRVDPSGSNLPKGGINDGEYWIDLPKDSTEKKIKKGNLESAKVYVHIKPALGGSFTDIVMWIFYPFNGPGCLKIGLMNYQLSRVGQHVGDWEHVALRISNFTGELWSLYLSQHSGGVWVEPSNLEFIEGNKTIVYASRNGHANYPCPGDLLQGSANLRIGVRNTAAFSNYLLDSSKEYEIIAAEYLGDGVINEPCWLQYMRKWGPTTVHDSRAEVSRSLNGLPETLRCTAQNIFNKLPNELYGEDGPTGPKEKSSWFGDEKC</sequence>
<feature type="compositionally biased region" description="Basic and acidic residues" evidence="1">
    <location>
        <begin position="629"/>
        <end position="641"/>
    </location>
</feature>
<evidence type="ECO:0000313" key="2">
    <source>
        <dbReference type="EMBL" id="KAD5317366.1"/>
    </source>
</evidence>
<organism evidence="2 3">
    <name type="scientific">Mikania micrantha</name>
    <name type="common">bitter vine</name>
    <dbReference type="NCBI Taxonomy" id="192012"/>
    <lineage>
        <taxon>Eukaryota</taxon>
        <taxon>Viridiplantae</taxon>
        <taxon>Streptophyta</taxon>
        <taxon>Embryophyta</taxon>
        <taxon>Tracheophyta</taxon>
        <taxon>Spermatophyta</taxon>
        <taxon>Magnoliopsida</taxon>
        <taxon>eudicotyledons</taxon>
        <taxon>Gunneridae</taxon>
        <taxon>Pentapetalae</taxon>
        <taxon>asterids</taxon>
        <taxon>campanulids</taxon>
        <taxon>Asterales</taxon>
        <taxon>Asteraceae</taxon>
        <taxon>Asteroideae</taxon>
        <taxon>Heliantheae alliance</taxon>
        <taxon>Eupatorieae</taxon>
        <taxon>Mikania</taxon>
    </lineage>
</organism>
<dbReference type="PANTHER" id="PTHR48173">
    <property type="entry name" value="GNK2-HOMOLOGOUS DOMAIN-CONTAINING PROTEIN"/>
    <property type="match status" value="1"/>
</dbReference>
<evidence type="ECO:0008006" key="4">
    <source>
        <dbReference type="Google" id="ProtNLM"/>
    </source>
</evidence>